<accession>I3CDB1</accession>
<evidence type="ECO:0000259" key="1">
    <source>
        <dbReference type="Pfam" id="PF13304"/>
    </source>
</evidence>
<dbReference type="HOGENOM" id="CLU_525484_0_0_6"/>
<dbReference type="InterPro" id="IPR051396">
    <property type="entry name" value="Bact_Antivir_Def_Nuclease"/>
</dbReference>
<dbReference type="STRING" id="395493.BegalDRAFT_0692"/>
<dbReference type="PANTHER" id="PTHR43581:SF2">
    <property type="entry name" value="EXCINUCLEASE ATPASE SUBUNIT"/>
    <property type="match status" value="1"/>
</dbReference>
<gene>
    <name evidence="3" type="ORF">BegalDRAFT_0692</name>
</gene>
<dbReference type="InterPro" id="IPR003959">
    <property type="entry name" value="ATPase_AAA_core"/>
</dbReference>
<dbReference type="SUPFAM" id="SSF52540">
    <property type="entry name" value="P-loop containing nucleoside triphosphate hydrolases"/>
    <property type="match status" value="1"/>
</dbReference>
<protein>
    <recommendedName>
        <fullName evidence="5">ATPase AAA-type core domain-containing protein</fullName>
    </recommendedName>
</protein>
<dbReference type="PANTHER" id="PTHR43581">
    <property type="entry name" value="ATP/GTP PHOSPHATASE"/>
    <property type="match status" value="1"/>
</dbReference>
<dbReference type="RefSeq" id="WP_002683675.1">
    <property type="nucleotide sequence ID" value="NZ_JH600070.1"/>
</dbReference>
<dbReference type="InterPro" id="IPR027417">
    <property type="entry name" value="P-loop_NTPase"/>
</dbReference>
<dbReference type="GO" id="GO:0016887">
    <property type="term" value="F:ATP hydrolysis activity"/>
    <property type="evidence" value="ECO:0007669"/>
    <property type="project" value="InterPro"/>
</dbReference>
<name>I3CDB1_9GAMM</name>
<dbReference type="EMBL" id="JH600070">
    <property type="protein sequence ID" value="EIJ41604.1"/>
    <property type="molecule type" value="Genomic_DNA"/>
</dbReference>
<dbReference type="Gene3D" id="3.40.50.300">
    <property type="entry name" value="P-loop containing nucleotide triphosphate hydrolases"/>
    <property type="match status" value="1"/>
</dbReference>
<dbReference type="eggNOG" id="COG1106">
    <property type="taxonomic scope" value="Bacteria"/>
</dbReference>
<evidence type="ECO:0000259" key="2">
    <source>
        <dbReference type="Pfam" id="PF13476"/>
    </source>
</evidence>
<sequence>MNRRVFEELWQQLRTKKPQATDFLEGINIKNLRGIKDLTINFTFPVTVIAGANASGKSTLLFACACAYHVEGAGIKDYVPTTLFPNLKTKQVNTPYDKELETAFEFYYIANRERLSMRWAKGKSWNRSYMGKKGGAQPKRQLYLRTLANLTSPSEVRSVLQLTKTEVETNQVTADLLAFAQHVLPMRYQTVQMLSKGDKDLLFATREETNTQYSEFHMSAGERAVLRISKDISRLKNALILIDELEAGLHPFTQQQIMLELQRLAVRNDLQIIVTSHSPVVLESVPLEARIFLERIADNVSAVPAYKNIFQKAFYGQSLEKMSILCEDDIAEAFLLGVLDEINPRLGLTPDDIYVGRDTGKELFPQHIEAIAKFKQLDSFIFVLDGDAKTLDAKLRETGSRFGHSITPLYLPQEIPEAWAWQILKQHSPYHAQALGIQEKDLLDLIERQDKLFDNATDKPTNKLKNKFYTFCESLKRSTAEVMRQIARLEARQLEEGGEMQLFINDFTEQLRRWQARQ</sequence>
<reference evidence="3 4" key="1">
    <citation type="submission" date="2011-11" db="EMBL/GenBank/DDBJ databases">
        <title>Improved High-Quality Draft sequence of Beggiatoa alba B18lD.</title>
        <authorList>
            <consortium name="US DOE Joint Genome Institute"/>
            <person name="Lucas S."/>
            <person name="Han J."/>
            <person name="Lapidus A."/>
            <person name="Cheng J.-F."/>
            <person name="Goodwin L."/>
            <person name="Pitluck S."/>
            <person name="Peters L."/>
            <person name="Mikhailova N."/>
            <person name="Held B."/>
            <person name="Detter J.C."/>
            <person name="Han C."/>
            <person name="Tapia R."/>
            <person name="Land M."/>
            <person name="Hauser L."/>
            <person name="Kyrpides N."/>
            <person name="Ivanova N."/>
            <person name="Pagani I."/>
            <person name="Samuel K."/>
            <person name="Teske A."/>
            <person name="Mueller J."/>
            <person name="Woyke T."/>
        </authorList>
    </citation>
    <scope>NUCLEOTIDE SEQUENCE [LARGE SCALE GENOMIC DNA]</scope>
    <source>
        <strain evidence="3 4">B18LD</strain>
    </source>
</reference>
<evidence type="ECO:0000313" key="4">
    <source>
        <dbReference type="Proteomes" id="UP000005744"/>
    </source>
</evidence>
<dbReference type="Proteomes" id="UP000005744">
    <property type="component" value="Unassembled WGS sequence"/>
</dbReference>
<dbReference type="GO" id="GO:0006302">
    <property type="term" value="P:double-strand break repair"/>
    <property type="evidence" value="ECO:0007669"/>
    <property type="project" value="InterPro"/>
</dbReference>
<dbReference type="AlphaFoldDB" id="I3CDB1"/>
<proteinExistence type="predicted"/>
<organism evidence="3 4">
    <name type="scientific">Beggiatoa alba B18LD</name>
    <dbReference type="NCBI Taxonomy" id="395493"/>
    <lineage>
        <taxon>Bacteria</taxon>
        <taxon>Pseudomonadati</taxon>
        <taxon>Pseudomonadota</taxon>
        <taxon>Gammaproteobacteria</taxon>
        <taxon>Thiotrichales</taxon>
        <taxon>Thiotrichaceae</taxon>
        <taxon>Beggiatoa</taxon>
    </lineage>
</organism>
<feature type="domain" description="ATPase AAA-type core" evidence="1">
    <location>
        <begin position="212"/>
        <end position="283"/>
    </location>
</feature>
<keyword evidence="4" id="KW-1185">Reference proteome</keyword>
<dbReference type="GO" id="GO:0005524">
    <property type="term" value="F:ATP binding"/>
    <property type="evidence" value="ECO:0007669"/>
    <property type="project" value="InterPro"/>
</dbReference>
<dbReference type="OrthoDB" id="9815944at2"/>
<dbReference type="InterPro" id="IPR038729">
    <property type="entry name" value="Rad50/SbcC_AAA"/>
</dbReference>
<feature type="domain" description="Rad50/SbcC-type AAA" evidence="2">
    <location>
        <begin position="27"/>
        <end position="63"/>
    </location>
</feature>
<dbReference type="Pfam" id="PF13304">
    <property type="entry name" value="AAA_21"/>
    <property type="match status" value="1"/>
</dbReference>
<dbReference type="Pfam" id="PF13476">
    <property type="entry name" value="AAA_23"/>
    <property type="match status" value="1"/>
</dbReference>
<evidence type="ECO:0008006" key="5">
    <source>
        <dbReference type="Google" id="ProtNLM"/>
    </source>
</evidence>
<evidence type="ECO:0000313" key="3">
    <source>
        <dbReference type="EMBL" id="EIJ41604.1"/>
    </source>
</evidence>